<geneLocation type="plasmid" evidence="2 3">
    <name>pSG1</name>
</geneLocation>
<dbReference type="KEGG" id="sgl:SGP1_0019"/>
<reference evidence="2 3" key="1">
    <citation type="journal article" date="2006" name="Genome Res.">
        <title>Massive genome erosion and functional adaptations provide insights into the symbiotic lifestyle of Sodalis glossinidius in the tsetse host.</title>
        <authorList>
            <person name="Toh H."/>
            <person name="Weiss B.L."/>
            <person name="Perkin S.A.H."/>
            <person name="Yamashita A."/>
            <person name="Oshima K."/>
            <person name="Hattori M."/>
            <person name="Aksoy S."/>
        </authorList>
    </citation>
    <scope>NUCLEOTIDE SEQUENCE [LARGE SCALE GENOMIC DNA]</scope>
    <source>
        <strain evidence="3">morsitans</strain>
    </source>
</reference>
<evidence type="ECO:0000256" key="1">
    <source>
        <dbReference type="SAM" id="Phobius"/>
    </source>
</evidence>
<evidence type="ECO:0000313" key="3">
    <source>
        <dbReference type="Proteomes" id="UP000001932"/>
    </source>
</evidence>
<keyword evidence="3" id="KW-1185">Reference proteome</keyword>
<feature type="transmembrane region" description="Helical" evidence="1">
    <location>
        <begin position="24"/>
        <end position="41"/>
    </location>
</feature>
<organism evidence="2 3">
    <name type="scientific">Sodalis glossinidius (strain morsitans)</name>
    <dbReference type="NCBI Taxonomy" id="343509"/>
    <lineage>
        <taxon>Bacteria</taxon>
        <taxon>Pseudomonadati</taxon>
        <taxon>Pseudomonadota</taxon>
        <taxon>Gammaproteobacteria</taxon>
        <taxon>Enterobacterales</taxon>
        <taxon>Bruguierivoracaceae</taxon>
        <taxon>Sodalis</taxon>
    </lineage>
</organism>
<dbReference type="HOGENOM" id="CLU_2289803_0_0_6"/>
<dbReference type="EMBL" id="AP008233">
    <property type="protein sequence ID" value="BAE75726.1"/>
    <property type="molecule type" value="Genomic_DNA"/>
</dbReference>
<dbReference type="Proteomes" id="UP000001932">
    <property type="component" value="Plasmid pSG1"/>
</dbReference>
<name>Q2NQ49_SODGM</name>
<keyword evidence="2" id="KW-0614">Plasmid</keyword>
<keyword evidence="1" id="KW-1133">Transmembrane helix</keyword>
<sequence>MRGMSTALRVIPERGVVGLSVRRLALWAVLLSSLLTLWLVPRQLGVVRFDMKQTMAAFYLSAAKQSLTPARSEALSARFNEVLQRDIARRMQASREWEDTQ</sequence>
<dbReference type="AlphaFoldDB" id="Q2NQ49"/>
<accession>Q2NQ49</accession>
<keyword evidence="1" id="KW-0812">Transmembrane</keyword>
<gene>
    <name evidence="2" type="ordered locus">SGP1_0019</name>
</gene>
<evidence type="ECO:0000313" key="2">
    <source>
        <dbReference type="EMBL" id="BAE75726.1"/>
    </source>
</evidence>
<dbReference type="Pfam" id="PF09677">
    <property type="entry name" value="TrbI_Ftype"/>
    <property type="match status" value="1"/>
</dbReference>
<dbReference type="InterPro" id="IPR014115">
    <property type="entry name" value="TrbI_Ftype"/>
</dbReference>
<dbReference type="BioCyc" id="SGLO343509:SGP1_RS22305-MONOMER"/>
<keyword evidence="1" id="KW-0472">Membrane</keyword>
<proteinExistence type="predicted"/>
<protein>
    <submittedName>
        <fullName evidence="2">Uncharacterized protein</fullName>
    </submittedName>
</protein>